<proteinExistence type="predicted"/>
<sequence>MLIYTRSELEERLHVDEREKIFLPNSIFQELKNAMTGNEKNRSSKHIPFAYAYVFLISYLWRYAKFGLQNGDYDYTEDELKRLLTVSGSNKNMNYITKKNGVLEQIGYIRKVSDYPIVPHFSNKVGNSYEAFNNLEFTMLSDLDGYMKESIGKDNLKNRKVNFPVRGYYGCKEHEEENYTDGYLFEIHEINNETAKGTHEVNIETFLFCMSNDGIGLEGFYIYQYLKYQSFNGDRFWNCAQKDFESNFGIDTDMVKSRLKTLEEHRMIVNTHEMMILGLPVDKNMPACAYKVNNPISFSNEKVSIPKRVVMSYAKAVAIYGESIFLNNIQDKFDLSMDLPF</sequence>
<keyword evidence="2" id="KW-1185">Reference proteome</keyword>
<evidence type="ECO:0000313" key="2">
    <source>
        <dbReference type="Proteomes" id="UP000241645"/>
    </source>
</evidence>
<evidence type="ECO:0000313" key="1">
    <source>
        <dbReference type="EMBL" id="PSK01170.1"/>
    </source>
</evidence>
<dbReference type="RefSeq" id="WP_106836885.1">
    <property type="nucleotide sequence ID" value="NZ_JARMEW010000069.1"/>
</dbReference>
<dbReference type="EMBL" id="PXZO01000089">
    <property type="protein sequence ID" value="PSK01170.1"/>
    <property type="molecule type" value="Genomic_DNA"/>
</dbReference>
<gene>
    <name evidence="1" type="ORF">C7R92_31720</name>
</gene>
<dbReference type="GeneID" id="95754633"/>
<organism evidence="1 2">
    <name type="scientific">Brevibacillus porteri</name>
    <dbReference type="NCBI Taxonomy" id="2126350"/>
    <lineage>
        <taxon>Bacteria</taxon>
        <taxon>Bacillati</taxon>
        <taxon>Bacillota</taxon>
        <taxon>Bacilli</taxon>
        <taxon>Bacillales</taxon>
        <taxon>Paenibacillaceae</taxon>
        <taxon>Brevibacillus</taxon>
    </lineage>
</organism>
<reference evidence="1 2" key="1">
    <citation type="submission" date="2018-03" db="EMBL/GenBank/DDBJ databases">
        <title>Brevisbacillus phylogenomics.</title>
        <authorList>
            <person name="Dunlap C."/>
        </authorList>
    </citation>
    <scope>NUCLEOTIDE SEQUENCE [LARGE SCALE GENOMIC DNA]</scope>
    <source>
        <strain evidence="1 2">NRRL B-41110</strain>
    </source>
</reference>
<dbReference type="Proteomes" id="UP000241645">
    <property type="component" value="Unassembled WGS sequence"/>
</dbReference>
<name>A0ABX5FHY8_9BACL</name>
<comment type="caution">
    <text evidence="1">The sequence shown here is derived from an EMBL/GenBank/DDBJ whole genome shotgun (WGS) entry which is preliminary data.</text>
</comment>
<protein>
    <submittedName>
        <fullName evidence="1">Uncharacterized protein</fullName>
    </submittedName>
</protein>
<accession>A0ABX5FHY8</accession>